<gene>
    <name evidence="3" type="ORF">CLV47_10615</name>
</gene>
<dbReference type="AlphaFoldDB" id="A0A2T1A0L7"/>
<feature type="domain" description="WCX" evidence="2">
    <location>
        <begin position="247"/>
        <end position="316"/>
    </location>
</feature>
<evidence type="ECO:0000313" key="3">
    <source>
        <dbReference type="EMBL" id="PRZ42145.1"/>
    </source>
</evidence>
<evidence type="ECO:0000259" key="1">
    <source>
        <dbReference type="Pfam" id="PF13280"/>
    </source>
</evidence>
<organism evidence="3 4">
    <name type="scientific">Antricoccus suffuscus</name>
    <dbReference type="NCBI Taxonomy" id="1629062"/>
    <lineage>
        <taxon>Bacteria</taxon>
        <taxon>Bacillati</taxon>
        <taxon>Actinomycetota</taxon>
        <taxon>Actinomycetes</taxon>
        <taxon>Geodermatophilales</taxon>
        <taxon>Antricoccaceae</taxon>
        <taxon>Antricoccus</taxon>
    </lineage>
</organism>
<dbReference type="OrthoDB" id="3268930at2"/>
<dbReference type="InterPro" id="IPR026881">
    <property type="entry name" value="WYL_dom"/>
</dbReference>
<comment type="caution">
    <text evidence="3">The sequence shown here is derived from an EMBL/GenBank/DDBJ whole genome shotgun (WGS) entry which is preliminary data.</text>
</comment>
<keyword evidence="4" id="KW-1185">Reference proteome</keyword>
<proteinExistence type="predicted"/>
<dbReference type="PANTHER" id="PTHR34580">
    <property type="match status" value="1"/>
</dbReference>
<evidence type="ECO:0000259" key="2">
    <source>
        <dbReference type="Pfam" id="PF25583"/>
    </source>
</evidence>
<feature type="domain" description="WYL" evidence="1">
    <location>
        <begin position="150"/>
        <end position="213"/>
    </location>
</feature>
<dbReference type="Pfam" id="PF13280">
    <property type="entry name" value="WYL"/>
    <property type="match status" value="1"/>
</dbReference>
<protein>
    <submittedName>
        <fullName evidence="3">Proteasome accessory factor B</fullName>
    </submittedName>
</protein>
<dbReference type="RefSeq" id="WP_106348657.1">
    <property type="nucleotide sequence ID" value="NZ_PVUE01000006.1"/>
</dbReference>
<dbReference type="Proteomes" id="UP000237752">
    <property type="component" value="Unassembled WGS sequence"/>
</dbReference>
<sequence>MSSSKNERLLNLLICLLSTKQFISAERIRRAVTSYGTDRSEKGTASFQRMFERDKDELRELGVEIETGRNGWGDDTEGYRIAGGDAKLPDINLTQAESTAVGIATELWKGAQFESASRGALLKLKAAGLTMDRETLGHIEPHMRADDASFDAILSAVEKRTEIEFTYRGSSDAQPAVRRLQPWGLASWKFRWYVVGFDLDREKERIFRLSRIEGEVKTTSKPGVFDRPDDLDLHKSIDFYTPTADQVATIRIHRGDAVGLRRLTEGLEQPTEPGLVSVRYDDLRRLATLVAPYGADVEVLEPPEARQAVIDRLTALYQWSEARLTARNGGRS</sequence>
<dbReference type="InterPro" id="IPR057727">
    <property type="entry name" value="WCX_dom"/>
</dbReference>
<keyword evidence="3" id="KW-0647">Proteasome</keyword>
<dbReference type="GO" id="GO:0000502">
    <property type="term" value="C:proteasome complex"/>
    <property type="evidence" value="ECO:0007669"/>
    <property type="project" value="UniProtKB-KW"/>
</dbReference>
<reference evidence="3 4" key="1">
    <citation type="submission" date="2018-03" db="EMBL/GenBank/DDBJ databases">
        <title>Genomic Encyclopedia of Archaeal and Bacterial Type Strains, Phase II (KMG-II): from individual species to whole genera.</title>
        <authorList>
            <person name="Goeker M."/>
        </authorList>
    </citation>
    <scope>NUCLEOTIDE SEQUENCE [LARGE SCALE GENOMIC DNA]</scope>
    <source>
        <strain evidence="3 4">DSM 100065</strain>
    </source>
</reference>
<dbReference type="PANTHER" id="PTHR34580:SF3">
    <property type="entry name" value="PROTEIN PAFB"/>
    <property type="match status" value="1"/>
</dbReference>
<dbReference type="InterPro" id="IPR051534">
    <property type="entry name" value="CBASS_pafABC_assoc_protein"/>
</dbReference>
<dbReference type="Pfam" id="PF25583">
    <property type="entry name" value="WCX"/>
    <property type="match status" value="1"/>
</dbReference>
<accession>A0A2T1A0L7</accession>
<evidence type="ECO:0000313" key="4">
    <source>
        <dbReference type="Proteomes" id="UP000237752"/>
    </source>
</evidence>
<dbReference type="PROSITE" id="PS52050">
    <property type="entry name" value="WYL"/>
    <property type="match status" value="1"/>
</dbReference>
<name>A0A2T1A0L7_9ACTN</name>
<dbReference type="EMBL" id="PVUE01000006">
    <property type="protein sequence ID" value="PRZ42145.1"/>
    <property type="molecule type" value="Genomic_DNA"/>
</dbReference>